<sequence length="58" mass="6651">MAVTTTLEETYVLLDKLDLLLQRLFPGRYSVKISGGYVEITAPRALYEDEKDSVQDRE</sequence>
<gene>
    <name evidence="1" type="ORF">COCCADRAFT_1707</name>
</gene>
<dbReference type="KEGG" id="bze:COCCADRAFT_1707"/>
<evidence type="ECO:0000313" key="2">
    <source>
        <dbReference type="Proteomes" id="UP000053841"/>
    </source>
</evidence>
<reference evidence="1 2" key="1">
    <citation type="journal article" date="2013" name="PLoS Genet.">
        <title>Comparative genome structure, secondary metabolite, and effector coding capacity across Cochliobolus pathogens.</title>
        <authorList>
            <person name="Condon B.J."/>
            <person name="Leng Y."/>
            <person name="Wu D."/>
            <person name="Bushley K.E."/>
            <person name="Ohm R.A."/>
            <person name="Otillar R."/>
            <person name="Martin J."/>
            <person name="Schackwitz W."/>
            <person name="Grimwood J."/>
            <person name="MohdZainudin N."/>
            <person name="Xue C."/>
            <person name="Wang R."/>
            <person name="Manning V.A."/>
            <person name="Dhillon B."/>
            <person name="Tu Z.J."/>
            <person name="Steffenson B.J."/>
            <person name="Salamov A."/>
            <person name="Sun H."/>
            <person name="Lowry S."/>
            <person name="LaButti K."/>
            <person name="Han J."/>
            <person name="Copeland A."/>
            <person name="Lindquist E."/>
            <person name="Barry K."/>
            <person name="Schmutz J."/>
            <person name="Baker S.E."/>
            <person name="Ciuffetti L.M."/>
            <person name="Grigoriev I.V."/>
            <person name="Zhong S."/>
            <person name="Turgeon B.G."/>
        </authorList>
    </citation>
    <scope>NUCLEOTIDE SEQUENCE [LARGE SCALE GENOMIC DNA]</scope>
    <source>
        <strain evidence="1 2">26-R-13</strain>
    </source>
</reference>
<accession>W6YD48</accession>
<dbReference type="RefSeq" id="XP_007708238.1">
    <property type="nucleotide sequence ID" value="XM_007710048.1"/>
</dbReference>
<dbReference type="EMBL" id="KI964551">
    <property type="protein sequence ID" value="EUC37472.1"/>
    <property type="molecule type" value="Genomic_DNA"/>
</dbReference>
<name>W6YD48_COCC2</name>
<dbReference type="GeneID" id="19144853"/>
<organism evidence="1 2">
    <name type="scientific">Cochliobolus carbonum (strain 26-R-13)</name>
    <name type="common">Maize leaf spot fungus</name>
    <name type="synonym">Bipolaris zeicola</name>
    <dbReference type="NCBI Taxonomy" id="930089"/>
    <lineage>
        <taxon>Eukaryota</taxon>
        <taxon>Fungi</taxon>
        <taxon>Dikarya</taxon>
        <taxon>Ascomycota</taxon>
        <taxon>Pezizomycotina</taxon>
        <taxon>Dothideomycetes</taxon>
        <taxon>Pleosporomycetidae</taxon>
        <taxon>Pleosporales</taxon>
        <taxon>Pleosporineae</taxon>
        <taxon>Pleosporaceae</taxon>
        <taxon>Bipolaris</taxon>
    </lineage>
</organism>
<dbReference type="HOGENOM" id="CLU_2978794_0_0_1"/>
<keyword evidence="2" id="KW-1185">Reference proteome</keyword>
<evidence type="ECO:0000313" key="1">
    <source>
        <dbReference type="EMBL" id="EUC37472.1"/>
    </source>
</evidence>
<protein>
    <submittedName>
        <fullName evidence="1">Uncharacterized protein</fullName>
    </submittedName>
</protein>
<dbReference type="AlphaFoldDB" id="W6YD48"/>
<proteinExistence type="predicted"/>
<dbReference type="Proteomes" id="UP000053841">
    <property type="component" value="Unassembled WGS sequence"/>
</dbReference>